<dbReference type="AlphaFoldDB" id="A0A4U5P139"/>
<dbReference type="EMBL" id="AZBU02000003">
    <property type="protein sequence ID" value="TKR89632.1"/>
    <property type="molecule type" value="Genomic_DNA"/>
</dbReference>
<evidence type="ECO:0000313" key="1">
    <source>
        <dbReference type="EMBL" id="TKR89632.1"/>
    </source>
</evidence>
<accession>A0A4U5P139</accession>
<name>A0A4U5P139_STECR</name>
<reference evidence="1 2" key="2">
    <citation type="journal article" date="2019" name="G3 (Bethesda)">
        <title>Hybrid Assembly of the Genome of the Entomopathogenic Nematode Steinernema carpocapsae Identifies the X-Chromosome.</title>
        <authorList>
            <person name="Serra L."/>
            <person name="Macchietto M."/>
            <person name="Macias-Munoz A."/>
            <person name="McGill C.J."/>
            <person name="Rodriguez I.M."/>
            <person name="Rodriguez B."/>
            <person name="Murad R."/>
            <person name="Mortazavi A."/>
        </authorList>
    </citation>
    <scope>NUCLEOTIDE SEQUENCE [LARGE SCALE GENOMIC DNA]</scope>
    <source>
        <strain evidence="1 2">ALL</strain>
    </source>
</reference>
<evidence type="ECO:0000313" key="2">
    <source>
        <dbReference type="Proteomes" id="UP000298663"/>
    </source>
</evidence>
<gene>
    <name evidence="1" type="ORF">L596_013703</name>
</gene>
<proteinExistence type="predicted"/>
<organism evidence="1 2">
    <name type="scientific">Steinernema carpocapsae</name>
    <name type="common">Entomopathogenic nematode</name>
    <dbReference type="NCBI Taxonomy" id="34508"/>
    <lineage>
        <taxon>Eukaryota</taxon>
        <taxon>Metazoa</taxon>
        <taxon>Ecdysozoa</taxon>
        <taxon>Nematoda</taxon>
        <taxon>Chromadorea</taxon>
        <taxon>Rhabditida</taxon>
        <taxon>Tylenchina</taxon>
        <taxon>Panagrolaimomorpha</taxon>
        <taxon>Strongyloidoidea</taxon>
        <taxon>Steinernematidae</taxon>
        <taxon>Steinernema</taxon>
    </lineage>
</organism>
<comment type="caution">
    <text evidence="1">The sequence shown here is derived from an EMBL/GenBank/DDBJ whole genome shotgun (WGS) entry which is preliminary data.</text>
</comment>
<sequence length="69" mass="7905">MQVKVNLHFRVIKHKQETDFNRTQRHKAALNKSLGSACQTYDYDSGAFILEQQITSRYCLLQGLLCSTG</sequence>
<protein>
    <submittedName>
        <fullName evidence="1">Uncharacterized protein</fullName>
    </submittedName>
</protein>
<reference evidence="1 2" key="1">
    <citation type="journal article" date="2015" name="Genome Biol.">
        <title>Comparative genomics of Steinernema reveals deeply conserved gene regulatory networks.</title>
        <authorList>
            <person name="Dillman A.R."/>
            <person name="Macchietto M."/>
            <person name="Porter C.F."/>
            <person name="Rogers A."/>
            <person name="Williams B."/>
            <person name="Antoshechkin I."/>
            <person name="Lee M.M."/>
            <person name="Goodwin Z."/>
            <person name="Lu X."/>
            <person name="Lewis E.E."/>
            <person name="Goodrich-Blair H."/>
            <person name="Stock S.P."/>
            <person name="Adams B.J."/>
            <person name="Sternberg P.W."/>
            <person name="Mortazavi A."/>
        </authorList>
    </citation>
    <scope>NUCLEOTIDE SEQUENCE [LARGE SCALE GENOMIC DNA]</scope>
    <source>
        <strain evidence="1 2">ALL</strain>
    </source>
</reference>
<dbReference type="Proteomes" id="UP000298663">
    <property type="component" value="Unassembled WGS sequence"/>
</dbReference>
<keyword evidence="2" id="KW-1185">Reference proteome</keyword>